<keyword evidence="7" id="KW-1185">Reference proteome</keyword>
<dbReference type="RefSeq" id="WP_209890378.1">
    <property type="nucleotide sequence ID" value="NZ_JAGGMR010000001.1"/>
</dbReference>
<keyword evidence="3" id="KW-0813">Transport</keyword>
<dbReference type="Pfam" id="PF01497">
    <property type="entry name" value="Peripla_BP_2"/>
    <property type="match status" value="1"/>
</dbReference>
<dbReference type="SUPFAM" id="SSF53807">
    <property type="entry name" value="Helical backbone' metal receptor"/>
    <property type="match status" value="1"/>
</dbReference>
<gene>
    <name evidence="6" type="ORF">BJ987_003262</name>
</gene>
<evidence type="ECO:0000256" key="4">
    <source>
        <dbReference type="ARBA" id="ARBA00022729"/>
    </source>
</evidence>
<keyword evidence="4" id="KW-0732">Signal</keyword>
<comment type="caution">
    <text evidence="6">The sequence shown here is derived from an EMBL/GenBank/DDBJ whole genome shotgun (WGS) entry which is preliminary data.</text>
</comment>
<proteinExistence type="inferred from homology"/>
<comment type="subcellular location">
    <subcellularLocation>
        <location evidence="1">Cell envelope</location>
    </subcellularLocation>
</comment>
<dbReference type="InterPro" id="IPR051313">
    <property type="entry name" value="Bact_iron-sidero_bind"/>
</dbReference>
<sequence length="334" mass="34851">MKSSTMPSGRRPRRVAALVALLLVALTALIGCGSDTDKASTEGATRVIQTERGPVTVPAQAKRIVVLSGGLAGYLYALDAPVVATDTRVLGVTNFDGGFPPSWAAKAKAQGTTQLPAGEELNIEAVAAAAPDLIIGGGQGITAVQAEKLYDKLTVIAPTILVPKTVAAWQDQLRQVADAAGRGDRVEAMMTAYRDKVAQVKSAIKVPAGNFAVLLSLPNNEPYLIPPTAALPALLKELGFTPDDVLAKAGNPKLFGSGDSFAVSPELLGKAADAPQAFVLPVGGRSVEQLKQDQVYANLPSFKSNTLYELPATSYRPDYDGAMATLDVIAKRFA</sequence>
<evidence type="ECO:0000256" key="2">
    <source>
        <dbReference type="ARBA" id="ARBA00008814"/>
    </source>
</evidence>
<evidence type="ECO:0000313" key="7">
    <source>
        <dbReference type="Proteomes" id="UP001519325"/>
    </source>
</evidence>
<dbReference type="PROSITE" id="PS51257">
    <property type="entry name" value="PROKAR_LIPOPROTEIN"/>
    <property type="match status" value="1"/>
</dbReference>
<dbReference type="PROSITE" id="PS50983">
    <property type="entry name" value="FE_B12_PBP"/>
    <property type="match status" value="1"/>
</dbReference>
<organism evidence="6 7">
    <name type="scientific">Nocardia goodfellowii</name>
    <dbReference type="NCBI Taxonomy" id="882446"/>
    <lineage>
        <taxon>Bacteria</taxon>
        <taxon>Bacillati</taxon>
        <taxon>Actinomycetota</taxon>
        <taxon>Actinomycetes</taxon>
        <taxon>Mycobacteriales</taxon>
        <taxon>Nocardiaceae</taxon>
        <taxon>Nocardia</taxon>
    </lineage>
</organism>
<reference evidence="6 7" key="1">
    <citation type="submission" date="2021-03" db="EMBL/GenBank/DDBJ databases">
        <title>Sequencing the genomes of 1000 actinobacteria strains.</title>
        <authorList>
            <person name="Klenk H.-P."/>
        </authorList>
    </citation>
    <scope>NUCLEOTIDE SEQUENCE [LARGE SCALE GENOMIC DNA]</scope>
    <source>
        <strain evidence="6 7">DSM 45516</strain>
    </source>
</reference>
<name>A0ABS4QI78_9NOCA</name>
<accession>A0ABS4QI78</accession>
<protein>
    <submittedName>
        <fullName evidence="6">Iron complex transport system substrate-binding protein</fullName>
    </submittedName>
</protein>
<evidence type="ECO:0000256" key="1">
    <source>
        <dbReference type="ARBA" id="ARBA00004196"/>
    </source>
</evidence>
<evidence type="ECO:0000259" key="5">
    <source>
        <dbReference type="PROSITE" id="PS50983"/>
    </source>
</evidence>
<dbReference type="InterPro" id="IPR002491">
    <property type="entry name" value="ABC_transptr_periplasmic_BD"/>
</dbReference>
<dbReference type="Gene3D" id="3.40.50.1980">
    <property type="entry name" value="Nitrogenase molybdenum iron protein domain"/>
    <property type="match status" value="2"/>
</dbReference>
<feature type="domain" description="Fe/B12 periplasmic-binding" evidence="5">
    <location>
        <begin position="63"/>
        <end position="334"/>
    </location>
</feature>
<dbReference type="EMBL" id="JAGGMR010000001">
    <property type="protein sequence ID" value="MBP2190361.1"/>
    <property type="molecule type" value="Genomic_DNA"/>
</dbReference>
<dbReference type="Proteomes" id="UP001519325">
    <property type="component" value="Unassembled WGS sequence"/>
</dbReference>
<evidence type="ECO:0000256" key="3">
    <source>
        <dbReference type="ARBA" id="ARBA00022448"/>
    </source>
</evidence>
<comment type="similarity">
    <text evidence="2">Belongs to the bacterial solute-binding protein 8 family.</text>
</comment>
<dbReference type="PANTHER" id="PTHR30532:SF24">
    <property type="entry name" value="FERRIC ENTEROBACTIN-BINDING PERIPLASMIC PROTEIN FEPB"/>
    <property type="match status" value="1"/>
</dbReference>
<dbReference type="PANTHER" id="PTHR30532">
    <property type="entry name" value="IRON III DICITRATE-BINDING PERIPLASMIC PROTEIN"/>
    <property type="match status" value="1"/>
</dbReference>
<evidence type="ECO:0000313" key="6">
    <source>
        <dbReference type="EMBL" id="MBP2190361.1"/>
    </source>
</evidence>